<feature type="transmembrane region" description="Helical" evidence="1">
    <location>
        <begin position="21"/>
        <end position="42"/>
    </location>
</feature>
<organism evidence="3 4">
    <name type="scientific">Comamonas sediminis</name>
    <dbReference type="NCBI Taxonomy" id="1783360"/>
    <lineage>
        <taxon>Bacteria</taxon>
        <taxon>Pseudomonadati</taxon>
        <taxon>Pseudomonadota</taxon>
        <taxon>Betaproteobacteria</taxon>
        <taxon>Burkholderiales</taxon>
        <taxon>Comamonadaceae</taxon>
        <taxon>Comamonas</taxon>
    </lineage>
</organism>
<evidence type="ECO:0000259" key="2">
    <source>
        <dbReference type="Pfam" id="PF07811"/>
    </source>
</evidence>
<evidence type="ECO:0000256" key="1">
    <source>
        <dbReference type="SAM" id="Phobius"/>
    </source>
</evidence>
<dbReference type="Pfam" id="PF07811">
    <property type="entry name" value="TadE"/>
    <property type="match status" value="1"/>
</dbReference>
<proteinExistence type="predicted"/>
<keyword evidence="1" id="KW-0472">Membrane</keyword>
<dbReference type="InterPro" id="IPR012495">
    <property type="entry name" value="TadE-like_dom"/>
</dbReference>
<feature type="domain" description="TadE-like" evidence="2">
    <location>
        <begin position="15"/>
        <end position="57"/>
    </location>
</feature>
<evidence type="ECO:0000313" key="4">
    <source>
        <dbReference type="Proteomes" id="UP001562178"/>
    </source>
</evidence>
<evidence type="ECO:0000313" key="3">
    <source>
        <dbReference type="EMBL" id="MEY2253442.1"/>
    </source>
</evidence>
<protein>
    <submittedName>
        <fullName evidence="3">TadE/TadG family type IV pilus assembly protein</fullName>
    </submittedName>
</protein>
<dbReference type="EMBL" id="JBGBDC010000010">
    <property type="protein sequence ID" value="MEY2253442.1"/>
    <property type="molecule type" value="Genomic_DNA"/>
</dbReference>
<reference evidence="3 4" key="1">
    <citation type="journal article" date="2016" name="Int. J. Syst. Evol. Microbiol.">
        <title>Description of Comamonas sediminis sp. nov., isolated from lagoon sediments.</title>
        <authorList>
            <person name="Subhash Y."/>
            <person name="Bang J.J."/>
            <person name="You T.H."/>
            <person name="Lee S.S."/>
        </authorList>
    </citation>
    <scope>NUCLEOTIDE SEQUENCE [LARGE SCALE GENOMIC DNA]</scope>
    <source>
        <strain evidence="3 4">JCM 31169</strain>
    </source>
</reference>
<name>A0ABV4B7B2_9BURK</name>
<keyword evidence="1" id="KW-0812">Transmembrane</keyword>
<dbReference type="Proteomes" id="UP001562178">
    <property type="component" value="Unassembled WGS sequence"/>
</dbReference>
<comment type="caution">
    <text evidence="3">The sequence shown here is derived from an EMBL/GenBank/DDBJ whole genome shotgun (WGS) entry which is preliminary data.</text>
</comment>
<sequence>MRMTLKPASRARQRGVSMTETLIALPVVLVFTLSLVQFALIYRARLTLQYAANEAARVGSLNNALPLPYDLRIPLAKKGMLADVSLGNVKSALTKGSVWQGFVRGMMPLYVSDASVSGLLKGWVNTNTDLIQGSCIEYVNPTQNTFLDWAMVENYGESRGIVRIPNDSLRYRKPLPYERDARTGATDTYNGDTPNLEDARLRGAVSNKTLGETNILHLRVHYGYKLSVPIAGPIIIKAMQGYRYVSKHIGSVLTTGDDVPGAEGTDLSAIDAFFLSNDRFPLTQEASVGMQSSLYWHPFYSFGPARDTSDLNASFKWEVADGNSGLGDYATLVPDLVGNIRNGAQWVTAHVGNAALDGLQDVVGLRNAFCPAIWTNPMGVENVPNPFDAAR</sequence>
<accession>A0ABV4B7B2</accession>
<dbReference type="RefSeq" id="WP_369461025.1">
    <property type="nucleotide sequence ID" value="NZ_JBGBDC010000010.1"/>
</dbReference>
<keyword evidence="1" id="KW-1133">Transmembrane helix</keyword>
<gene>
    <name evidence="3" type="ORF">AB7A72_20660</name>
</gene>
<keyword evidence="4" id="KW-1185">Reference proteome</keyword>